<dbReference type="AlphaFoldDB" id="A0AB34K221"/>
<feature type="domain" description="U-box" evidence="2">
    <location>
        <begin position="96"/>
        <end position="170"/>
    </location>
</feature>
<dbReference type="PROSITE" id="PS51698">
    <property type="entry name" value="U_BOX"/>
    <property type="match status" value="1"/>
</dbReference>
<dbReference type="PANTHER" id="PTHR22849:SF164">
    <property type="entry name" value="U-BOX DOMAIN-CONTAINING PROTEIN"/>
    <property type="match status" value="1"/>
</dbReference>
<protein>
    <recommendedName>
        <fullName evidence="2">U-box domain-containing protein</fullName>
    </recommendedName>
</protein>
<sequence length="339" mass="37572">MGSHDQELLNTCPLRCLYDVGERKDYAMSLMGLSDIKDCAYITDSDLDSRCDAAVAQMKKEDAAKHAELSETAYKSFSTKLKRHVQFIRDHSSYTSVPWHLMCPISLDLLQEPRVLSSGMTYSKQSIEAWINRGFTTDPLTREEISIEHLHPCSLIQAQLAEFKQSPQTVSVPRRSTPSKAAGIAHRSDAQTSAEPKHTPSKQAAIAEETHDLKHDPRASCASGQDVPAVVLVERLDERSLVSFDCGLQVYAPHTQHVNIDSTQTSTIFRPERVICKRGHLPWKDNSPLCGLVSTVWRGVEDEHAPVAATAFPGNDHGGAEARELRPRGAQYFASQLAI</sequence>
<proteinExistence type="predicted"/>
<dbReference type="Proteomes" id="UP001515480">
    <property type="component" value="Unassembled WGS sequence"/>
</dbReference>
<dbReference type="SUPFAM" id="SSF57850">
    <property type="entry name" value="RING/U-box"/>
    <property type="match status" value="1"/>
</dbReference>
<evidence type="ECO:0000313" key="4">
    <source>
        <dbReference type="Proteomes" id="UP001515480"/>
    </source>
</evidence>
<comment type="caution">
    <text evidence="3">The sequence shown here is derived from an EMBL/GenBank/DDBJ whole genome shotgun (WGS) entry which is preliminary data.</text>
</comment>
<feature type="region of interest" description="Disordered" evidence="1">
    <location>
        <begin position="166"/>
        <end position="203"/>
    </location>
</feature>
<evidence type="ECO:0000256" key="1">
    <source>
        <dbReference type="SAM" id="MobiDB-lite"/>
    </source>
</evidence>
<evidence type="ECO:0000313" key="3">
    <source>
        <dbReference type="EMBL" id="KAL1527407.1"/>
    </source>
</evidence>
<dbReference type="InterPro" id="IPR003613">
    <property type="entry name" value="Ubox_domain"/>
</dbReference>
<dbReference type="EMBL" id="JBGBPQ010000003">
    <property type="protein sequence ID" value="KAL1527407.1"/>
    <property type="molecule type" value="Genomic_DNA"/>
</dbReference>
<dbReference type="InterPro" id="IPR045185">
    <property type="entry name" value="PUB22/23/24-like"/>
</dbReference>
<dbReference type="InterPro" id="IPR013083">
    <property type="entry name" value="Znf_RING/FYVE/PHD"/>
</dbReference>
<feature type="compositionally biased region" description="Polar residues" evidence="1">
    <location>
        <begin position="166"/>
        <end position="179"/>
    </location>
</feature>
<keyword evidence="4" id="KW-1185">Reference proteome</keyword>
<dbReference type="GO" id="GO:0061630">
    <property type="term" value="F:ubiquitin protein ligase activity"/>
    <property type="evidence" value="ECO:0007669"/>
    <property type="project" value="InterPro"/>
</dbReference>
<reference evidence="3 4" key="1">
    <citation type="journal article" date="2024" name="Science">
        <title>Giant polyketide synthase enzymes in the biosynthesis of giant marine polyether toxins.</title>
        <authorList>
            <person name="Fallon T.R."/>
            <person name="Shende V.V."/>
            <person name="Wierzbicki I.H."/>
            <person name="Pendleton A.L."/>
            <person name="Watervoot N.F."/>
            <person name="Auber R.P."/>
            <person name="Gonzalez D.J."/>
            <person name="Wisecaver J.H."/>
            <person name="Moore B.S."/>
        </authorList>
    </citation>
    <scope>NUCLEOTIDE SEQUENCE [LARGE SCALE GENOMIC DNA]</scope>
    <source>
        <strain evidence="3 4">12B1</strain>
    </source>
</reference>
<dbReference type="PANTHER" id="PTHR22849">
    <property type="entry name" value="WDSAM1 PROTEIN"/>
    <property type="match status" value="1"/>
</dbReference>
<accession>A0AB34K221</accession>
<evidence type="ECO:0000259" key="2">
    <source>
        <dbReference type="PROSITE" id="PS51698"/>
    </source>
</evidence>
<dbReference type="Pfam" id="PF04564">
    <property type="entry name" value="U-box"/>
    <property type="match status" value="1"/>
</dbReference>
<dbReference type="SMART" id="SM00504">
    <property type="entry name" value="Ubox"/>
    <property type="match status" value="1"/>
</dbReference>
<name>A0AB34K221_PRYPA</name>
<dbReference type="GO" id="GO:0016567">
    <property type="term" value="P:protein ubiquitination"/>
    <property type="evidence" value="ECO:0007669"/>
    <property type="project" value="InterPro"/>
</dbReference>
<gene>
    <name evidence="3" type="ORF">AB1Y20_016075</name>
</gene>
<dbReference type="Gene3D" id="3.30.40.10">
    <property type="entry name" value="Zinc/RING finger domain, C3HC4 (zinc finger)"/>
    <property type="match status" value="1"/>
</dbReference>
<organism evidence="3 4">
    <name type="scientific">Prymnesium parvum</name>
    <name type="common">Toxic golden alga</name>
    <dbReference type="NCBI Taxonomy" id="97485"/>
    <lineage>
        <taxon>Eukaryota</taxon>
        <taxon>Haptista</taxon>
        <taxon>Haptophyta</taxon>
        <taxon>Prymnesiophyceae</taxon>
        <taxon>Prymnesiales</taxon>
        <taxon>Prymnesiaceae</taxon>
        <taxon>Prymnesium</taxon>
    </lineage>
</organism>